<dbReference type="PRINTS" id="PR00834">
    <property type="entry name" value="PROTEASES2C"/>
</dbReference>
<evidence type="ECO:0000256" key="1">
    <source>
        <dbReference type="ARBA" id="ARBA00022670"/>
    </source>
</evidence>
<feature type="transmembrane region" description="Helical" evidence="3">
    <location>
        <begin position="12"/>
        <end position="33"/>
    </location>
</feature>
<keyword evidence="3" id="KW-0472">Membrane</keyword>
<dbReference type="PANTHER" id="PTHR43343:SF3">
    <property type="entry name" value="PROTEASE DO-LIKE 8, CHLOROPLASTIC"/>
    <property type="match status" value="1"/>
</dbReference>
<evidence type="ECO:0000256" key="3">
    <source>
        <dbReference type="SAM" id="Phobius"/>
    </source>
</evidence>
<keyword evidence="2" id="KW-0378">Hydrolase</keyword>
<reference evidence="6" key="1">
    <citation type="submission" date="2015-07" db="EMBL/GenBank/DDBJ databases">
        <title>Near-Complete Genome Sequence of the Cellulolytic Bacterium Bacteroides (Pseudobacteroides) cellulosolvens ATCC 35603.</title>
        <authorList>
            <person name="Dassa B."/>
            <person name="Utturkar S.M."/>
            <person name="Klingeman D.M."/>
            <person name="Hurt R.A."/>
            <person name="Keller M."/>
            <person name="Xu J."/>
            <person name="Reddy Y.H.K."/>
            <person name="Borovok I."/>
            <person name="Grinberg I.R."/>
            <person name="Lamed R."/>
            <person name="Zhivin O."/>
            <person name="Bayer E.A."/>
            <person name="Brown S.D."/>
        </authorList>
    </citation>
    <scope>NUCLEOTIDE SEQUENCE [LARGE SCALE GENOMIC DNA]</scope>
    <source>
        <strain evidence="6">DSM 2933</strain>
    </source>
</reference>
<dbReference type="Gene3D" id="2.40.10.120">
    <property type="match status" value="1"/>
</dbReference>
<dbReference type="Proteomes" id="UP000036923">
    <property type="component" value="Unassembled WGS sequence"/>
</dbReference>
<evidence type="ECO:0000259" key="4">
    <source>
        <dbReference type="Pfam" id="PF13180"/>
    </source>
</evidence>
<dbReference type="InterPro" id="IPR036034">
    <property type="entry name" value="PDZ_sf"/>
</dbReference>
<sequence length="383" mass="40808">MLSNNNSKKTILYILVSTAVLSTLVIALFLNFYKQPQQNPIPQLDNNSGIPQPQLLSSQGQSGVSVAESVAKSSIPGVVGVSVLRVDGNSIFDGNTAEKWGVGSGVIATSNGYIVTNHHVAGGKSKRIIVSLSDGKNIDGTTIWSDPVLDLAVVKVNLNGLPTIPLGDSSKVQIGQPAVAIGNPLGLQLQRTVTSGIISALNRTIKIETDEGANYMEDLIQTDASINPGNSGGPLLNAQGQVIGINTIKVTSAEAIGFAIPVNVVKPIINKLVDKGQFKEPYMGIFAYDKDVISYIDKNINLDNGIYISTIDKTGPAYKSGIKECCVIEEVDGHKINTMIQLRSYIYSKEPGDVINVTYCNNGKPVKVPITLTEKDGKTFLTR</sequence>
<dbReference type="GO" id="GO:0004252">
    <property type="term" value="F:serine-type endopeptidase activity"/>
    <property type="evidence" value="ECO:0007669"/>
    <property type="project" value="InterPro"/>
</dbReference>
<keyword evidence="3" id="KW-1133">Transmembrane helix</keyword>
<dbReference type="GO" id="GO:0006508">
    <property type="term" value="P:proteolysis"/>
    <property type="evidence" value="ECO:0007669"/>
    <property type="project" value="UniProtKB-KW"/>
</dbReference>
<dbReference type="InterPro" id="IPR001478">
    <property type="entry name" value="PDZ"/>
</dbReference>
<gene>
    <name evidence="5" type="ORF">Bccel_5650</name>
</gene>
<dbReference type="AlphaFoldDB" id="A0A0L6JXT3"/>
<protein>
    <submittedName>
        <fullName evidence="5">PDZ/DHR/GLGF domain protein</fullName>
    </submittedName>
</protein>
<keyword evidence="3" id="KW-0812">Transmembrane</keyword>
<dbReference type="SUPFAM" id="SSF50494">
    <property type="entry name" value="Trypsin-like serine proteases"/>
    <property type="match status" value="1"/>
</dbReference>
<dbReference type="Pfam" id="PF13365">
    <property type="entry name" value="Trypsin_2"/>
    <property type="match status" value="1"/>
</dbReference>
<evidence type="ECO:0000313" key="6">
    <source>
        <dbReference type="Proteomes" id="UP000036923"/>
    </source>
</evidence>
<accession>A0A0L6JXT3</accession>
<evidence type="ECO:0000256" key="2">
    <source>
        <dbReference type="ARBA" id="ARBA00022801"/>
    </source>
</evidence>
<dbReference type="EMBL" id="LGTC01000001">
    <property type="protein sequence ID" value="KNY30370.1"/>
    <property type="molecule type" value="Genomic_DNA"/>
</dbReference>
<comment type="caution">
    <text evidence="5">The sequence shown here is derived from an EMBL/GenBank/DDBJ whole genome shotgun (WGS) entry which is preliminary data.</text>
</comment>
<dbReference type="InterPro" id="IPR051201">
    <property type="entry name" value="Chloro_Bact_Ser_Proteases"/>
</dbReference>
<dbReference type="InterPro" id="IPR001940">
    <property type="entry name" value="Peptidase_S1C"/>
</dbReference>
<evidence type="ECO:0000313" key="5">
    <source>
        <dbReference type="EMBL" id="KNY30370.1"/>
    </source>
</evidence>
<dbReference type="Pfam" id="PF13180">
    <property type="entry name" value="PDZ_2"/>
    <property type="match status" value="1"/>
</dbReference>
<keyword evidence="1" id="KW-0645">Protease</keyword>
<dbReference type="Gene3D" id="2.30.42.10">
    <property type="match status" value="1"/>
</dbReference>
<dbReference type="OrthoDB" id="9758917at2"/>
<dbReference type="SUPFAM" id="SSF50156">
    <property type="entry name" value="PDZ domain-like"/>
    <property type="match status" value="1"/>
</dbReference>
<organism evidence="5 6">
    <name type="scientific">Pseudobacteroides cellulosolvens ATCC 35603 = DSM 2933</name>
    <dbReference type="NCBI Taxonomy" id="398512"/>
    <lineage>
        <taxon>Bacteria</taxon>
        <taxon>Bacillati</taxon>
        <taxon>Bacillota</taxon>
        <taxon>Clostridia</taxon>
        <taxon>Eubacteriales</taxon>
        <taxon>Oscillospiraceae</taxon>
        <taxon>Pseudobacteroides</taxon>
    </lineage>
</organism>
<keyword evidence="6" id="KW-1185">Reference proteome</keyword>
<dbReference type="InterPro" id="IPR009003">
    <property type="entry name" value="Peptidase_S1_PA"/>
</dbReference>
<dbReference type="eggNOG" id="COG0265">
    <property type="taxonomic scope" value="Bacteria"/>
</dbReference>
<dbReference type="RefSeq" id="WP_050753939.1">
    <property type="nucleotide sequence ID" value="NZ_JQKC01000010.1"/>
</dbReference>
<name>A0A0L6JXT3_9FIRM</name>
<proteinExistence type="predicted"/>
<dbReference type="PATRIC" id="fig|398512.5.peg.5925"/>
<dbReference type="PANTHER" id="PTHR43343">
    <property type="entry name" value="PEPTIDASE S12"/>
    <property type="match status" value="1"/>
</dbReference>
<dbReference type="STRING" id="398512.Bccel_5650"/>
<feature type="domain" description="PDZ" evidence="4">
    <location>
        <begin position="301"/>
        <end position="371"/>
    </location>
</feature>